<evidence type="ECO:0000313" key="10">
    <source>
        <dbReference type="EMBL" id="CAF4747281.1"/>
    </source>
</evidence>
<comment type="similarity">
    <text evidence="2">Belongs to the histidine acid phosphatase family.</text>
</comment>
<dbReference type="InterPro" id="IPR000560">
    <property type="entry name" value="His_Pase_clade-2"/>
</dbReference>
<evidence type="ECO:0000256" key="6">
    <source>
        <dbReference type="ARBA" id="ARBA00023157"/>
    </source>
</evidence>
<reference evidence="10" key="1">
    <citation type="submission" date="2021-02" db="EMBL/GenBank/DDBJ databases">
        <authorList>
            <person name="Steward A R."/>
        </authorList>
    </citation>
    <scope>NUCLEOTIDE SEQUENCE</scope>
</reference>
<keyword evidence="6" id="KW-1015">Disulfide bond</keyword>
<keyword evidence="8" id="KW-1133">Transmembrane helix</keyword>
<feature type="signal peptide" evidence="9">
    <location>
        <begin position="1"/>
        <end position="17"/>
    </location>
</feature>
<comment type="caution">
    <text evidence="10">The sequence shown here is derived from an EMBL/GenBank/DDBJ whole genome shotgun (WGS) entry which is preliminary data.</text>
</comment>
<dbReference type="Pfam" id="PF00328">
    <property type="entry name" value="His_Phos_2"/>
    <property type="match status" value="1"/>
</dbReference>
<accession>A0A821L8U3</accession>
<dbReference type="EMBL" id="CAJOBZ010000001">
    <property type="protein sequence ID" value="CAF4747281.1"/>
    <property type="molecule type" value="Genomic_DNA"/>
</dbReference>
<evidence type="ECO:0000256" key="7">
    <source>
        <dbReference type="ARBA" id="ARBA00023180"/>
    </source>
</evidence>
<evidence type="ECO:0000256" key="8">
    <source>
        <dbReference type="SAM" id="Phobius"/>
    </source>
</evidence>
<dbReference type="InterPro" id="IPR029033">
    <property type="entry name" value="His_PPase_superfam"/>
</dbReference>
<evidence type="ECO:0000256" key="5">
    <source>
        <dbReference type="ARBA" id="ARBA00022801"/>
    </source>
</evidence>
<dbReference type="PROSITE" id="PS00616">
    <property type="entry name" value="HIS_ACID_PHOSPHAT_1"/>
    <property type="match status" value="1"/>
</dbReference>
<organism evidence="10 11">
    <name type="scientific">Pieris macdunnoughi</name>
    <dbReference type="NCBI Taxonomy" id="345717"/>
    <lineage>
        <taxon>Eukaryota</taxon>
        <taxon>Metazoa</taxon>
        <taxon>Ecdysozoa</taxon>
        <taxon>Arthropoda</taxon>
        <taxon>Hexapoda</taxon>
        <taxon>Insecta</taxon>
        <taxon>Pterygota</taxon>
        <taxon>Neoptera</taxon>
        <taxon>Endopterygota</taxon>
        <taxon>Lepidoptera</taxon>
        <taxon>Glossata</taxon>
        <taxon>Ditrysia</taxon>
        <taxon>Papilionoidea</taxon>
        <taxon>Pieridae</taxon>
        <taxon>Pierinae</taxon>
        <taxon>Pieris</taxon>
    </lineage>
</organism>
<dbReference type="InterPro" id="IPR033379">
    <property type="entry name" value="Acid_Pase_AS"/>
</dbReference>
<name>A0A821L8U3_9NEOP</name>
<dbReference type="Gene3D" id="3.40.50.1240">
    <property type="entry name" value="Phosphoglycerate mutase-like"/>
    <property type="match status" value="1"/>
</dbReference>
<dbReference type="CDD" id="cd07061">
    <property type="entry name" value="HP_HAP_like"/>
    <property type="match status" value="1"/>
</dbReference>
<evidence type="ECO:0000256" key="9">
    <source>
        <dbReference type="SAM" id="SignalP"/>
    </source>
</evidence>
<evidence type="ECO:0000256" key="1">
    <source>
        <dbReference type="ARBA" id="ARBA00000032"/>
    </source>
</evidence>
<evidence type="ECO:0000313" key="11">
    <source>
        <dbReference type="Proteomes" id="UP000663880"/>
    </source>
</evidence>
<dbReference type="Proteomes" id="UP000663880">
    <property type="component" value="Unassembled WGS sequence"/>
</dbReference>
<comment type="catalytic activity">
    <reaction evidence="1">
        <text>a phosphate monoester + H2O = an alcohol + phosphate</text>
        <dbReference type="Rhea" id="RHEA:15017"/>
        <dbReference type="ChEBI" id="CHEBI:15377"/>
        <dbReference type="ChEBI" id="CHEBI:30879"/>
        <dbReference type="ChEBI" id="CHEBI:43474"/>
        <dbReference type="ChEBI" id="CHEBI:67140"/>
        <dbReference type="EC" id="3.1.3.2"/>
    </reaction>
</comment>
<dbReference type="AlphaFoldDB" id="A0A821L8U3"/>
<feature type="chain" id="PRO_5032882513" description="acid phosphatase" evidence="9">
    <location>
        <begin position="18"/>
        <end position="405"/>
    </location>
</feature>
<dbReference type="EC" id="3.1.3.2" evidence="3"/>
<keyword evidence="7" id="KW-0325">Glycoprotein</keyword>
<dbReference type="SUPFAM" id="SSF53254">
    <property type="entry name" value="Phosphoglycerate mutase-like"/>
    <property type="match status" value="1"/>
</dbReference>
<keyword evidence="8" id="KW-0812">Transmembrane</keyword>
<dbReference type="InterPro" id="IPR050645">
    <property type="entry name" value="Histidine_acid_phosphatase"/>
</dbReference>
<keyword evidence="11" id="KW-1185">Reference proteome</keyword>
<evidence type="ECO:0000256" key="4">
    <source>
        <dbReference type="ARBA" id="ARBA00022729"/>
    </source>
</evidence>
<keyword evidence="4 9" id="KW-0732">Signal</keyword>
<evidence type="ECO:0000256" key="2">
    <source>
        <dbReference type="ARBA" id="ARBA00005375"/>
    </source>
</evidence>
<dbReference type="PANTHER" id="PTHR11567">
    <property type="entry name" value="ACID PHOSPHATASE-RELATED"/>
    <property type="match status" value="1"/>
</dbReference>
<evidence type="ECO:0000256" key="3">
    <source>
        <dbReference type="ARBA" id="ARBA00012646"/>
    </source>
</evidence>
<keyword evidence="8" id="KW-0472">Membrane</keyword>
<sequence length="405" mass="47609">MFKCLPFLCLIIHYSTCNEYKLRYAAVIYRHGDRTPVDTYPTDPWGEESFWPVKFGQLTNIGKMQHYKLGQWLRQRYVNFITDEFDPEAVYVRSTDVDRTLMSAQANLAGMYPPDVNSTWNPKLFWQPIPVHTEPEVNDEILAMKKECKMYEKLKKVYLNSEVYKNRLRQYEDLMDYLTKYTGRKIRDYEDISSIYSTLKIEALYNFTLPNWTHAVFPDKMKSPACYSFTTATATPAMTRFMIGPLVKHILKQALSVILGDSKLRLSMYSGHDFTIGNVLNGLSVYNGNCPEYTSTILFEFIEKESEYYIQLSYRNSTEIVEPHVLNIPNCGELCPLQHFIQLYEDIIVVDWETECEEKYGWLLFFCGIISLSFLYTIVEAVKFYKKKDQYSEEYLKSKLLLNRL</sequence>
<keyword evidence="5" id="KW-0378">Hydrolase</keyword>
<dbReference type="PANTHER" id="PTHR11567:SF211">
    <property type="entry name" value="PROSTATIC ACID PHOSPHATASE"/>
    <property type="match status" value="1"/>
</dbReference>
<proteinExistence type="inferred from homology"/>
<feature type="transmembrane region" description="Helical" evidence="8">
    <location>
        <begin position="360"/>
        <end position="379"/>
    </location>
</feature>
<dbReference type="GO" id="GO:0003993">
    <property type="term" value="F:acid phosphatase activity"/>
    <property type="evidence" value="ECO:0007669"/>
    <property type="project" value="UniProtKB-EC"/>
</dbReference>
<gene>
    <name evidence="10" type="ORF">PMACD_LOCUS434</name>
</gene>
<dbReference type="OrthoDB" id="5821688at2759"/>
<protein>
    <recommendedName>
        <fullName evidence="3">acid phosphatase</fullName>
        <ecNumber evidence="3">3.1.3.2</ecNumber>
    </recommendedName>
</protein>